<organism evidence="2 3">
    <name type="scientific">Marinicrinis lubricantis</name>
    <dbReference type="NCBI Taxonomy" id="2086470"/>
    <lineage>
        <taxon>Bacteria</taxon>
        <taxon>Bacillati</taxon>
        <taxon>Bacillota</taxon>
        <taxon>Bacilli</taxon>
        <taxon>Bacillales</taxon>
        <taxon>Paenibacillaceae</taxon>
    </lineage>
</organism>
<reference evidence="3" key="1">
    <citation type="journal article" date="2019" name="Int. J. Syst. Evol. Microbiol.">
        <title>The Global Catalogue of Microorganisms (GCM) 10K type strain sequencing project: providing services to taxonomists for standard genome sequencing and annotation.</title>
        <authorList>
            <consortium name="The Broad Institute Genomics Platform"/>
            <consortium name="The Broad Institute Genome Sequencing Center for Infectious Disease"/>
            <person name="Wu L."/>
            <person name="Ma J."/>
        </authorList>
    </citation>
    <scope>NUCLEOTIDE SEQUENCE [LARGE SCALE GENOMIC DNA]</scope>
    <source>
        <strain evidence="3">CCM 8749</strain>
    </source>
</reference>
<sequence>MIQPSIVIASITHDEQLSEARISRVKRVNLMAGNINTLQSIIHSLHQADKQVYVHIDMVQGIGRDASFIQYLAEHFKPDGIITTKSQAISAAKLAGLKTIQRFFAIDSSAIETAIKMIQSSQPHEVEIMPGLMPRIIQETKERISCPLIVGGLIRSNEEIEQALTSGADYVSIGDERFW</sequence>
<keyword evidence="1" id="KW-0805">Transcription regulation</keyword>
<evidence type="ECO:0000313" key="3">
    <source>
        <dbReference type="Proteomes" id="UP001596250"/>
    </source>
</evidence>
<comment type="caution">
    <text evidence="2">The sequence shown here is derived from an EMBL/GenBank/DDBJ whole genome shotgun (WGS) entry which is preliminary data.</text>
</comment>
<dbReference type="InterPro" id="IPR013785">
    <property type="entry name" value="Aldolase_TIM"/>
</dbReference>
<dbReference type="InterPro" id="IPR006699">
    <property type="entry name" value="GlpP"/>
</dbReference>
<dbReference type="PANTHER" id="PTHR35787">
    <property type="entry name" value="GLYCEROL UPTAKE OPERON ANTITERMINATOR REGULATORY PROTEIN"/>
    <property type="match status" value="1"/>
</dbReference>
<dbReference type="PIRSF" id="PIRSF016897">
    <property type="entry name" value="GlpP"/>
    <property type="match status" value="1"/>
</dbReference>
<keyword evidence="1" id="KW-0804">Transcription</keyword>
<comment type="function">
    <text evidence="1">Regulates expression of the glpD operon. In the presence of glycerol 3-phosphate (G3P) causes antitermination of transcription of glpD at the inverted repeat of the leader region to enhance its transcription. Binds and stabilizes glpD leader mRNA.</text>
</comment>
<dbReference type="PANTHER" id="PTHR35787:SF1">
    <property type="entry name" value="GLYCEROL UPTAKE OPERON ANTITERMINATOR REGULATORY PROTEIN"/>
    <property type="match status" value="1"/>
</dbReference>
<evidence type="ECO:0000256" key="1">
    <source>
        <dbReference type="PIRNR" id="PIRNR016897"/>
    </source>
</evidence>
<name>A0ABW1INP3_9BACL</name>
<keyword evidence="1" id="KW-0319">Glycerol metabolism</keyword>
<dbReference type="Pfam" id="PF04309">
    <property type="entry name" value="G3P_antiterm"/>
    <property type="match status" value="1"/>
</dbReference>
<dbReference type="RefSeq" id="WP_379893979.1">
    <property type="nucleotide sequence ID" value="NZ_CBCSCT010000083.1"/>
</dbReference>
<accession>A0ABW1INP3</accession>
<proteinExistence type="predicted"/>
<keyword evidence="3" id="KW-1185">Reference proteome</keyword>
<protein>
    <recommendedName>
        <fullName evidence="1">Glycerol uptake operon antiterminator regulatory protein</fullName>
    </recommendedName>
</protein>
<dbReference type="Gene3D" id="3.20.20.70">
    <property type="entry name" value="Aldolase class I"/>
    <property type="match status" value="1"/>
</dbReference>
<dbReference type="Proteomes" id="UP001596250">
    <property type="component" value="Unassembled WGS sequence"/>
</dbReference>
<dbReference type="EMBL" id="JBHSQV010000125">
    <property type="protein sequence ID" value="MFC5986665.1"/>
    <property type="molecule type" value="Genomic_DNA"/>
</dbReference>
<keyword evidence="1" id="KW-0694">RNA-binding</keyword>
<gene>
    <name evidence="2" type="ORF">ACFPXP_09570</name>
</gene>
<dbReference type="SUPFAM" id="SSF110391">
    <property type="entry name" value="GlpP-like"/>
    <property type="match status" value="1"/>
</dbReference>
<evidence type="ECO:0000313" key="2">
    <source>
        <dbReference type="EMBL" id="MFC5986665.1"/>
    </source>
</evidence>